<dbReference type="AlphaFoldDB" id="A0A1C5K5P5"/>
<dbReference type="Pfam" id="PF08666">
    <property type="entry name" value="SAF"/>
    <property type="match status" value="1"/>
</dbReference>
<dbReference type="OrthoDB" id="3382141at2"/>
<keyword evidence="4" id="KW-1185">Reference proteome</keyword>
<dbReference type="Proteomes" id="UP000198221">
    <property type="component" value="Chromosome I"/>
</dbReference>
<dbReference type="SMART" id="SM00858">
    <property type="entry name" value="SAF"/>
    <property type="match status" value="1"/>
</dbReference>
<dbReference type="RefSeq" id="WP_089015567.1">
    <property type="nucleotide sequence ID" value="NZ_LT607754.1"/>
</dbReference>
<evidence type="ECO:0000313" key="3">
    <source>
        <dbReference type="EMBL" id="SCG77859.1"/>
    </source>
</evidence>
<dbReference type="EMBL" id="LT607754">
    <property type="protein sequence ID" value="SCG77859.1"/>
    <property type="molecule type" value="Genomic_DNA"/>
</dbReference>
<feature type="domain" description="SAF" evidence="2">
    <location>
        <begin position="62"/>
        <end position="125"/>
    </location>
</feature>
<sequence>MSVTVNRPGSAEADRAARAVAAQSAGRRVGRRSGRRVGVGALLVVLSVVVFWQVDLRRHADESFLAVARPVAAGQVIIDADVEVVRVANSSGLALLPAGQRADVVGRTAAVPLAAGSLLTVGQVGPAAWPPAGQAVIALPVKPGRAPAGLAAGARVVVLVAPPAGAGQSVPQGAPGGAGARRAVATVVSVEAGAEQVGTQLVTVLLAADAAEAVASATGDVSVVQLGPDR</sequence>
<dbReference type="InterPro" id="IPR013974">
    <property type="entry name" value="SAF"/>
</dbReference>
<reference evidence="4" key="1">
    <citation type="submission" date="2016-06" db="EMBL/GenBank/DDBJ databases">
        <authorList>
            <person name="Varghese N."/>
            <person name="Submissions Spin"/>
        </authorList>
    </citation>
    <scope>NUCLEOTIDE SEQUENCE [LARGE SCALE GENOMIC DNA]</scope>
    <source>
        <strain evidence="4">DSM 43819</strain>
    </source>
</reference>
<evidence type="ECO:0000313" key="4">
    <source>
        <dbReference type="Proteomes" id="UP000198221"/>
    </source>
</evidence>
<evidence type="ECO:0000256" key="1">
    <source>
        <dbReference type="SAM" id="Phobius"/>
    </source>
</evidence>
<keyword evidence="1" id="KW-0812">Transmembrane</keyword>
<keyword evidence="1" id="KW-1133">Transmembrane helix</keyword>
<evidence type="ECO:0000259" key="2">
    <source>
        <dbReference type="SMART" id="SM00858"/>
    </source>
</evidence>
<accession>A0A1C5K5P5</accession>
<keyword evidence="1" id="KW-0472">Membrane</keyword>
<organism evidence="3 4">
    <name type="scientific">Micromonospora inositola</name>
    <dbReference type="NCBI Taxonomy" id="47865"/>
    <lineage>
        <taxon>Bacteria</taxon>
        <taxon>Bacillati</taxon>
        <taxon>Actinomycetota</taxon>
        <taxon>Actinomycetes</taxon>
        <taxon>Micromonosporales</taxon>
        <taxon>Micromonosporaceae</taxon>
        <taxon>Micromonospora</taxon>
    </lineage>
</organism>
<feature type="transmembrane region" description="Helical" evidence="1">
    <location>
        <begin position="37"/>
        <end position="54"/>
    </location>
</feature>
<gene>
    <name evidence="3" type="ORF">GA0070613_6391</name>
</gene>
<name>A0A1C5K5P5_9ACTN</name>
<proteinExistence type="predicted"/>
<protein>
    <submittedName>
        <fullName evidence="3">SAF domain-containing protein</fullName>
    </submittedName>
</protein>